<evidence type="ECO:0000313" key="4">
    <source>
        <dbReference type="EMBL" id="KAF1987561.1"/>
    </source>
</evidence>
<dbReference type="SUPFAM" id="SSF48371">
    <property type="entry name" value="ARM repeat"/>
    <property type="match status" value="1"/>
</dbReference>
<dbReference type="InterPro" id="IPR007701">
    <property type="entry name" value="Interferon-rel_develop_reg_N"/>
</dbReference>
<evidence type="ECO:0000313" key="5">
    <source>
        <dbReference type="Proteomes" id="UP000800041"/>
    </source>
</evidence>
<sequence>MRDLRRQALESNKTVSRKARGKIAAGSKSLAVPDDGSAAGSKSTSAAGSKNPSAAASRTTSRNASRQASDDEDAMSDTTAWSANSIDELLAFEDSASLWGDDLAGEGIGPPPAKWRDELETRIEQIIDRKRSSVQGREETLAGYLYYITTQYTEDILHSRMSEIIPGLMKSVKAESSERETALALRALSTTIITDPSDNFYGSLQQQLRRIIDASESLPTKAAAIRTLSVATFFGGAGNEDMMEVMEYLLSIVESDGAVIEAEDDAQCVIAALEEWGFLITKLDDLDDLEVINEPAMDAFVEQLDSADPAVAIAAGENIAMLYEKSHTELGDDEEPPSDEERTSSDDGEIRDPNAPTYVQRYTVYRRTDQLLEKLSSLARTSARSISKKDRKCLHGNFSDIVHSVENPTRGPRYSTALDGEGRRYGTRMTVRIHRTGEMPIDRWWKLLRLQGLRRVLGAGFVRHYEENDVVGGTLPAMMRVVQHWKGSARKRGTVRGGRDEDDEYEID</sequence>
<feature type="compositionally biased region" description="Basic and acidic residues" evidence="2">
    <location>
        <begin position="339"/>
        <end position="352"/>
    </location>
</feature>
<proteinExistence type="inferred from homology"/>
<dbReference type="Gene3D" id="1.25.10.10">
    <property type="entry name" value="Leucine-rich Repeat Variant"/>
    <property type="match status" value="1"/>
</dbReference>
<feature type="compositionally biased region" description="Low complexity" evidence="2">
    <location>
        <begin position="36"/>
        <end position="67"/>
    </location>
</feature>
<feature type="domain" description="Interferon-related developmental regulator N-terminal" evidence="3">
    <location>
        <begin position="113"/>
        <end position="406"/>
    </location>
</feature>
<dbReference type="PANTHER" id="PTHR12354">
    <property type="entry name" value="INTERFERON-RELATED DEVELOPMENTAL REGULATOR"/>
    <property type="match status" value="1"/>
</dbReference>
<reference evidence="4" key="1">
    <citation type="journal article" date="2020" name="Stud. Mycol.">
        <title>101 Dothideomycetes genomes: a test case for predicting lifestyles and emergence of pathogens.</title>
        <authorList>
            <person name="Haridas S."/>
            <person name="Albert R."/>
            <person name="Binder M."/>
            <person name="Bloem J."/>
            <person name="Labutti K."/>
            <person name="Salamov A."/>
            <person name="Andreopoulos B."/>
            <person name="Baker S."/>
            <person name="Barry K."/>
            <person name="Bills G."/>
            <person name="Bluhm B."/>
            <person name="Cannon C."/>
            <person name="Castanera R."/>
            <person name="Culley D."/>
            <person name="Daum C."/>
            <person name="Ezra D."/>
            <person name="Gonzalez J."/>
            <person name="Henrissat B."/>
            <person name="Kuo A."/>
            <person name="Liang C."/>
            <person name="Lipzen A."/>
            <person name="Lutzoni F."/>
            <person name="Magnuson J."/>
            <person name="Mondo S."/>
            <person name="Nolan M."/>
            <person name="Ohm R."/>
            <person name="Pangilinan J."/>
            <person name="Park H.-J."/>
            <person name="Ramirez L."/>
            <person name="Alfaro M."/>
            <person name="Sun H."/>
            <person name="Tritt A."/>
            <person name="Yoshinaga Y."/>
            <person name="Zwiers L.-H."/>
            <person name="Turgeon B."/>
            <person name="Goodwin S."/>
            <person name="Spatafora J."/>
            <person name="Crous P."/>
            <person name="Grigoriev I."/>
        </authorList>
    </citation>
    <scope>NUCLEOTIDE SEQUENCE</scope>
    <source>
        <strain evidence="4">CBS 113979</strain>
    </source>
</reference>
<dbReference type="Proteomes" id="UP000800041">
    <property type="component" value="Unassembled WGS sequence"/>
</dbReference>
<comment type="similarity">
    <text evidence="1">Belongs to the IFRD family.</text>
</comment>
<dbReference type="PANTHER" id="PTHR12354:SF1">
    <property type="entry name" value="INTERFERON-RELATED DEVELOPMENTAL REGULATOR 1"/>
    <property type="match status" value="1"/>
</dbReference>
<feature type="region of interest" description="Disordered" evidence="2">
    <location>
        <begin position="328"/>
        <end position="354"/>
    </location>
</feature>
<keyword evidence="5" id="KW-1185">Reference proteome</keyword>
<evidence type="ECO:0000256" key="2">
    <source>
        <dbReference type="SAM" id="MobiDB-lite"/>
    </source>
</evidence>
<evidence type="ECO:0000259" key="3">
    <source>
        <dbReference type="Pfam" id="PF05004"/>
    </source>
</evidence>
<dbReference type="AlphaFoldDB" id="A0A6G1H2X4"/>
<evidence type="ECO:0000256" key="1">
    <source>
        <dbReference type="ARBA" id="ARBA00008828"/>
    </source>
</evidence>
<organism evidence="4 5">
    <name type="scientific">Aulographum hederae CBS 113979</name>
    <dbReference type="NCBI Taxonomy" id="1176131"/>
    <lineage>
        <taxon>Eukaryota</taxon>
        <taxon>Fungi</taxon>
        <taxon>Dikarya</taxon>
        <taxon>Ascomycota</taxon>
        <taxon>Pezizomycotina</taxon>
        <taxon>Dothideomycetes</taxon>
        <taxon>Pleosporomycetidae</taxon>
        <taxon>Aulographales</taxon>
        <taxon>Aulographaceae</taxon>
    </lineage>
</organism>
<dbReference type="EMBL" id="ML977152">
    <property type="protein sequence ID" value="KAF1987561.1"/>
    <property type="molecule type" value="Genomic_DNA"/>
</dbReference>
<feature type="region of interest" description="Disordered" evidence="2">
    <location>
        <begin position="1"/>
        <end position="77"/>
    </location>
</feature>
<feature type="region of interest" description="Disordered" evidence="2">
    <location>
        <begin position="489"/>
        <end position="508"/>
    </location>
</feature>
<dbReference type="InterPro" id="IPR039777">
    <property type="entry name" value="IFRD"/>
</dbReference>
<dbReference type="InterPro" id="IPR016024">
    <property type="entry name" value="ARM-type_fold"/>
</dbReference>
<dbReference type="InterPro" id="IPR011989">
    <property type="entry name" value="ARM-like"/>
</dbReference>
<dbReference type="OrthoDB" id="18978at2759"/>
<name>A0A6G1H2X4_9PEZI</name>
<gene>
    <name evidence="4" type="ORF">K402DRAFT_353856</name>
</gene>
<protein>
    <recommendedName>
        <fullName evidence="3">Interferon-related developmental regulator N-terminal domain-containing protein</fullName>
    </recommendedName>
</protein>
<accession>A0A6G1H2X4</accession>
<dbReference type="Pfam" id="PF05004">
    <property type="entry name" value="IFRD"/>
    <property type="match status" value="1"/>
</dbReference>